<protein>
    <submittedName>
        <fullName evidence="2">Uncharacterized protein</fullName>
    </submittedName>
</protein>
<reference evidence="2" key="1">
    <citation type="submission" date="2021-01" db="EMBL/GenBank/DDBJ databases">
        <authorList>
            <consortium name="Genoscope - CEA"/>
            <person name="William W."/>
        </authorList>
    </citation>
    <scope>NUCLEOTIDE SEQUENCE</scope>
</reference>
<proteinExistence type="predicted"/>
<dbReference type="OMA" id="KTERSYQ"/>
<dbReference type="EMBL" id="CAJJDM010000001">
    <property type="protein sequence ID" value="CAD8042979.1"/>
    <property type="molecule type" value="Genomic_DNA"/>
</dbReference>
<organism evidence="2 3">
    <name type="scientific">Paramecium primaurelia</name>
    <dbReference type="NCBI Taxonomy" id="5886"/>
    <lineage>
        <taxon>Eukaryota</taxon>
        <taxon>Sar</taxon>
        <taxon>Alveolata</taxon>
        <taxon>Ciliophora</taxon>
        <taxon>Intramacronucleata</taxon>
        <taxon>Oligohymenophorea</taxon>
        <taxon>Peniculida</taxon>
        <taxon>Parameciidae</taxon>
        <taxon>Paramecium</taxon>
    </lineage>
</organism>
<sequence>MNSNTKITLTIEQLTELLMNPQLPNIQSSLQSLSEFELRNNNVDLMKIVSFVDQDEFQAVSTSTSSKNSQTQQMIDKINELELENIFLKNQLEQQIEKENHLKQQMNQCLKESQKLKADNERLNKQMDELEALINQNKVISNRLDPISKSVHLDMKKALIVKPLTITQPLRKFSGTSGIVTQHPFKNSKDLIRIKTERSYQ</sequence>
<keyword evidence="1" id="KW-0175">Coiled coil</keyword>
<gene>
    <name evidence="2" type="ORF">PPRIM_AZ9-3.1.T0040198</name>
</gene>
<dbReference type="Proteomes" id="UP000688137">
    <property type="component" value="Unassembled WGS sequence"/>
</dbReference>
<evidence type="ECO:0000256" key="1">
    <source>
        <dbReference type="SAM" id="Coils"/>
    </source>
</evidence>
<name>A0A8S1JNL4_PARPR</name>
<evidence type="ECO:0000313" key="3">
    <source>
        <dbReference type="Proteomes" id="UP000688137"/>
    </source>
</evidence>
<feature type="coiled-coil region" evidence="1">
    <location>
        <begin position="71"/>
        <end position="143"/>
    </location>
</feature>
<keyword evidence="3" id="KW-1185">Reference proteome</keyword>
<accession>A0A8S1JNL4</accession>
<comment type="caution">
    <text evidence="2">The sequence shown here is derived from an EMBL/GenBank/DDBJ whole genome shotgun (WGS) entry which is preliminary data.</text>
</comment>
<evidence type="ECO:0000313" key="2">
    <source>
        <dbReference type="EMBL" id="CAD8042979.1"/>
    </source>
</evidence>
<dbReference type="AlphaFoldDB" id="A0A8S1JNL4"/>